<dbReference type="SUPFAM" id="SSF53901">
    <property type="entry name" value="Thiolase-like"/>
    <property type="match status" value="1"/>
</dbReference>
<dbReference type="InterPro" id="IPR016039">
    <property type="entry name" value="Thiolase-like"/>
</dbReference>
<name>D9S3P2_THEOJ</name>
<keyword evidence="2" id="KW-1185">Reference proteome</keyword>
<accession>D9S3P2</accession>
<dbReference type="PIRSF" id="PIRSF011570">
    <property type="entry name" value="SpoVAD"/>
    <property type="match status" value="1"/>
</dbReference>
<dbReference type="NCBIfam" id="NF009069">
    <property type="entry name" value="PRK12404.1"/>
    <property type="match status" value="1"/>
</dbReference>
<dbReference type="InterPro" id="IPR038369">
    <property type="entry name" value="SpoVAD_sf"/>
</dbReference>
<dbReference type="InterPro" id="IPR010894">
    <property type="entry name" value="SpoVAD"/>
</dbReference>
<dbReference type="AlphaFoldDB" id="D9S3P2"/>
<dbReference type="Pfam" id="PF07451">
    <property type="entry name" value="SpoVAD"/>
    <property type="match status" value="1"/>
</dbReference>
<evidence type="ECO:0000313" key="1">
    <source>
        <dbReference type="EMBL" id="ADL08019.1"/>
    </source>
</evidence>
<reference evidence="1 2" key="1">
    <citation type="journal article" date="2010" name="Stand. Genomic Sci.">
        <title>Complete genome sequence of Thermosediminibacter oceani type strain (JW/IW-1228P).</title>
        <authorList>
            <person name="Pitluck S."/>
            <person name="Yasawong M."/>
            <person name="Munk C."/>
            <person name="Nolan M."/>
            <person name="Lapidus A."/>
            <person name="Lucas S."/>
            <person name="Glavina Del Rio T."/>
            <person name="Tice H."/>
            <person name="Cheng J.F."/>
            <person name="Bruce D."/>
            <person name="Detter C."/>
            <person name="Tapia R."/>
            <person name="Han C."/>
            <person name="Goodwin L."/>
            <person name="Liolios K."/>
            <person name="Ivanova N."/>
            <person name="Mavromatis K."/>
            <person name="Mikhailova N."/>
            <person name="Pati A."/>
            <person name="Chen A."/>
            <person name="Palaniappan K."/>
            <person name="Land M."/>
            <person name="Hauser L."/>
            <person name="Chang Y.J."/>
            <person name="Jeffries C.D."/>
            <person name="Rohde M."/>
            <person name="Spring S."/>
            <person name="Sikorski J."/>
            <person name="Goker M."/>
            <person name="Woyke T."/>
            <person name="Bristow J."/>
            <person name="Eisen J.A."/>
            <person name="Markowitz V."/>
            <person name="Hugenholtz P."/>
            <person name="Kyrpides N.C."/>
            <person name="Klenk H.P."/>
        </authorList>
    </citation>
    <scope>NUCLEOTIDE SEQUENCE [LARGE SCALE GENOMIC DNA]</scope>
    <source>
        <strain evidence="2">ATCC BAA-1034 / DSM 16646 / JW/IW-1228P</strain>
    </source>
</reference>
<evidence type="ECO:0000313" key="2">
    <source>
        <dbReference type="Proteomes" id="UP000000272"/>
    </source>
</evidence>
<proteinExistence type="predicted"/>
<dbReference type="GO" id="GO:0016746">
    <property type="term" value="F:acyltransferase activity"/>
    <property type="evidence" value="ECO:0007669"/>
    <property type="project" value="InterPro"/>
</dbReference>
<sequence length="336" mass="36057">MALKKLGKQTVKFENPPSIIATASIVGPVEGKGPLREYFDLILSDVNFQEKSWEKAEKKMLKEAAEMAIRKSGVPGEQIEYFIAGDLLNQIIAASFAARELGFPFFGIYGACSTMAEGLGLGAMLVDGGYADNLVVGTSSHFCTAERQYRFPLELGNQRPPTAQRTTTGAGAAVISSKDQNPRITYMTTGKVIDMGEANPNDMGTAMAPAAVDTIVRHLEDSNRSPEDYDLIITGDLASVGKDIAERLLKQKGIDISDRYTDCGLLIYSPQQDVHAGGSGCACAAVVTCGYLYKEMQKGRYNRILLVATGALLSTTSVQQGETIPCIAHAVALENL</sequence>
<dbReference type="Proteomes" id="UP000000272">
    <property type="component" value="Chromosome"/>
</dbReference>
<dbReference type="KEGG" id="toc:Toce_1263"/>
<gene>
    <name evidence="1" type="ordered locus">Toce_1263</name>
</gene>
<dbReference type="NCBIfam" id="NF006160">
    <property type="entry name" value="PRK08304.1"/>
    <property type="match status" value="1"/>
</dbReference>
<protein>
    <submittedName>
        <fullName evidence="1">Stage V sporulation protein AD</fullName>
    </submittedName>
</protein>
<dbReference type="Gene3D" id="3.40.47.40">
    <property type="entry name" value="Stage V sporulation protein AD"/>
    <property type="match status" value="1"/>
</dbReference>
<dbReference type="STRING" id="555079.Toce_1263"/>
<dbReference type="RefSeq" id="WP_013276058.1">
    <property type="nucleotide sequence ID" value="NC_014377.1"/>
</dbReference>
<dbReference type="HOGENOM" id="CLU_048574_0_0_9"/>
<dbReference type="EMBL" id="CP002131">
    <property type="protein sequence ID" value="ADL08019.1"/>
    <property type="molecule type" value="Genomic_DNA"/>
</dbReference>
<dbReference type="NCBIfam" id="TIGR02845">
    <property type="entry name" value="spore_V_AD"/>
    <property type="match status" value="1"/>
</dbReference>
<dbReference type="eggNOG" id="COG0332">
    <property type="taxonomic scope" value="Bacteria"/>
</dbReference>
<dbReference type="OrthoDB" id="9770068at2"/>
<organism evidence="1 2">
    <name type="scientific">Thermosediminibacter oceani (strain ATCC BAA-1034 / DSM 16646 / JW/IW-1228P)</name>
    <dbReference type="NCBI Taxonomy" id="555079"/>
    <lineage>
        <taxon>Bacteria</taxon>
        <taxon>Bacillati</taxon>
        <taxon>Bacillota</taxon>
        <taxon>Clostridia</taxon>
        <taxon>Thermosediminibacterales</taxon>
        <taxon>Thermosediminibacteraceae</taxon>
        <taxon>Thermosediminibacter</taxon>
    </lineage>
</organism>